<protein>
    <recommendedName>
        <fullName evidence="3">Protein kinase domain-containing protein</fullName>
    </recommendedName>
</protein>
<dbReference type="Gene3D" id="1.10.510.10">
    <property type="entry name" value="Transferase(Phosphotransferase) domain 1"/>
    <property type="match status" value="1"/>
</dbReference>
<evidence type="ECO:0000313" key="2">
    <source>
        <dbReference type="Proteomes" id="UP000799539"/>
    </source>
</evidence>
<reference evidence="1" key="1">
    <citation type="journal article" date="2020" name="Stud. Mycol.">
        <title>101 Dothideomycetes genomes: a test case for predicting lifestyles and emergence of pathogens.</title>
        <authorList>
            <person name="Haridas S."/>
            <person name="Albert R."/>
            <person name="Binder M."/>
            <person name="Bloem J."/>
            <person name="Labutti K."/>
            <person name="Salamov A."/>
            <person name="Andreopoulos B."/>
            <person name="Baker S."/>
            <person name="Barry K."/>
            <person name="Bills G."/>
            <person name="Bluhm B."/>
            <person name="Cannon C."/>
            <person name="Castanera R."/>
            <person name="Culley D."/>
            <person name="Daum C."/>
            <person name="Ezra D."/>
            <person name="Gonzalez J."/>
            <person name="Henrissat B."/>
            <person name="Kuo A."/>
            <person name="Liang C."/>
            <person name="Lipzen A."/>
            <person name="Lutzoni F."/>
            <person name="Magnuson J."/>
            <person name="Mondo S."/>
            <person name="Nolan M."/>
            <person name="Ohm R."/>
            <person name="Pangilinan J."/>
            <person name="Park H.-J."/>
            <person name="Ramirez L."/>
            <person name="Alfaro M."/>
            <person name="Sun H."/>
            <person name="Tritt A."/>
            <person name="Yoshinaga Y."/>
            <person name="Zwiers L.-H."/>
            <person name="Turgeon B."/>
            <person name="Goodwin S."/>
            <person name="Spatafora J."/>
            <person name="Crous P."/>
            <person name="Grigoriev I."/>
        </authorList>
    </citation>
    <scope>NUCLEOTIDE SEQUENCE</scope>
    <source>
        <strain evidence="1">SCOH1-5</strain>
    </source>
</reference>
<dbReference type="SUPFAM" id="SSF56112">
    <property type="entry name" value="Protein kinase-like (PK-like)"/>
    <property type="match status" value="1"/>
</dbReference>
<evidence type="ECO:0000313" key="1">
    <source>
        <dbReference type="EMBL" id="KAF2206578.1"/>
    </source>
</evidence>
<dbReference type="InterPro" id="IPR011009">
    <property type="entry name" value="Kinase-like_dom_sf"/>
</dbReference>
<sequence length="218" mass="24434">MPPVTMIDGMSRRRVYSPPALPIPTGDGTGCIMIGRTICFSDISARGEWTALSRGKLGCLDVIIKIFGSRRLGGPSGQLKDEILATKWLAEMNCPHVARYVTAVDGHYPSYTEHYLVMMEVPGRPLHDLSENELTQNDSRIMRALTQAYNSIRNSGLIYGKMHLESIFYDEVRGECYGVDPDHWTACETLHYDCSTWSLGNRVFLRWTSQAAVAQERG</sequence>
<keyword evidence="2" id="KW-1185">Reference proteome</keyword>
<dbReference type="EMBL" id="ML992717">
    <property type="protein sequence ID" value="KAF2206578.1"/>
    <property type="molecule type" value="Genomic_DNA"/>
</dbReference>
<accession>A0A6A6EWB9</accession>
<organism evidence="1 2">
    <name type="scientific">Cercospora zeae-maydis SCOH1-5</name>
    <dbReference type="NCBI Taxonomy" id="717836"/>
    <lineage>
        <taxon>Eukaryota</taxon>
        <taxon>Fungi</taxon>
        <taxon>Dikarya</taxon>
        <taxon>Ascomycota</taxon>
        <taxon>Pezizomycotina</taxon>
        <taxon>Dothideomycetes</taxon>
        <taxon>Dothideomycetidae</taxon>
        <taxon>Mycosphaerellales</taxon>
        <taxon>Mycosphaerellaceae</taxon>
        <taxon>Cercospora</taxon>
    </lineage>
</organism>
<gene>
    <name evidence="1" type="ORF">CERZMDRAFT_89196</name>
</gene>
<dbReference type="AlphaFoldDB" id="A0A6A6EWB9"/>
<proteinExistence type="predicted"/>
<dbReference type="Proteomes" id="UP000799539">
    <property type="component" value="Unassembled WGS sequence"/>
</dbReference>
<evidence type="ECO:0008006" key="3">
    <source>
        <dbReference type="Google" id="ProtNLM"/>
    </source>
</evidence>
<name>A0A6A6EWB9_9PEZI</name>